<evidence type="ECO:0000256" key="1">
    <source>
        <dbReference type="SAM" id="Coils"/>
    </source>
</evidence>
<proteinExistence type="predicted"/>
<protein>
    <recommendedName>
        <fullName evidence="5">GOLD domain-containing protein</fullName>
    </recommendedName>
</protein>
<gene>
    <name evidence="3" type="ORF">ENUP19_0079G0011</name>
</gene>
<feature type="region of interest" description="Disordered" evidence="2">
    <location>
        <begin position="156"/>
        <end position="190"/>
    </location>
</feature>
<comment type="caution">
    <text evidence="3">The sequence shown here is derived from an EMBL/GenBank/DDBJ whole genome shotgun (WGS) entry which is preliminary data.</text>
</comment>
<dbReference type="EMBL" id="BAAFRS010000079">
    <property type="protein sequence ID" value="GAB1221322.1"/>
    <property type="molecule type" value="Genomic_DNA"/>
</dbReference>
<evidence type="ECO:0000313" key="3">
    <source>
        <dbReference type="EMBL" id="GAB1221322.1"/>
    </source>
</evidence>
<organism evidence="3 4">
    <name type="scientific">Entamoeba nuttalli</name>
    <dbReference type="NCBI Taxonomy" id="412467"/>
    <lineage>
        <taxon>Eukaryota</taxon>
        <taxon>Amoebozoa</taxon>
        <taxon>Evosea</taxon>
        <taxon>Archamoebae</taxon>
        <taxon>Mastigamoebida</taxon>
        <taxon>Entamoebidae</taxon>
        <taxon>Entamoeba</taxon>
    </lineage>
</organism>
<sequence length="307" mass="35738">MSTTFCLEEEKNRIINIIEKVPDLVTENKNLREELNYWKNKVVVLQAQVDNNYNAASYNYELCMNYESKITDLTQSLQIMEDKTKEMSEEYTKKEQEMSKEFNQTITKLKDKISQLQEKIILLNEQKEKLLADVGSAKTRGETKEVELQDQISILENSDKEKHAPIQQQNKPKQEAITNETNKNTPEKTKELEKIINEKRSNEAMKIIEKLGGIKALAKNTNLNNMSWSYNPQEDGLFEVITFCDDKSCSFTVVYNSQEMNKEETQPYCQITNNHLDVFYLSPGTYEIFAYNDQSLENIGYLKITIN</sequence>
<reference evidence="3 4" key="1">
    <citation type="journal article" date="2019" name="PLoS Negl. Trop. Dis.">
        <title>Whole genome sequencing of Entamoeba nuttalli reveals mammalian host-related molecular signatures and a novel octapeptide-repeat surface protein.</title>
        <authorList>
            <person name="Tanaka M."/>
            <person name="Makiuchi T."/>
            <person name="Komiyama T."/>
            <person name="Shiina T."/>
            <person name="Osaki K."/>
            <person name="Tachibana H."/>
        </authorList>
    </citation>
    <scope>NUCLEOTIDE SEQUENCE [LARGE SCALE GENOMIC DNA]</scope>
    <source>
        <strain evidence="3 4">P19-061405</strain>
    </source>
</reference>
<feature type="coiled-coil region" evidence="1">
    <location>
        <begin position="28"/>
        <end position="133"/>
    </location>
</feature>
<dbReference type="Proteomes" id="UP001628156">
    <property type="component" value="Unassembled WGS sequence"/>
</dbReference>
<accession>A0ABQ0DEN9</accession>
<evidence type="ECO:0000313" key="4">
    <source>
        <dbReference type="Proteomes" id="UP001628156"/>
    </source>
</evidence>
<keyword evidence="1" id="KW-0175">Coiled coil</keyword>
<name>A0ABQ0DEN9_9EUKA</name>
<keyword evidence="4" id="KW-1185">Reference proteome</keyword>
<evidence type="ECO:0000256" key="2">
    <source>
        <dbReference type="SAM" id="MobiDB-lite"/>
    </source>
</evidence>
<evidence type="ECO:0008006" key="5">
    <source>
        <dbReference type="Google" id="ProtNLM"/>
    </source>
</evidence>